<dbReference type="Gene3D" id="1.10.287.630">
    <property type="entry name" value="Helix hairpin bin"/>
    <property type="match status" value="1"/>
</dbReference>
<name>A0A8J6HXR1_TENMO</name>
<gene>
    <name evidence="3" type="ORF">GEV33_001374</name>
</gene>
<sequence>MFLLSAKTMQVFQKRSSSRNKYNNLLEEIGEYMKYKELPNRLKDKIFRYVDFKFQKHIFREEDVLNNLSSVLKQDILLQRCQRMVEKVDFFRDLPTSVMLRIVTKLRSEIFLPSDVIVLAGYAGHAMYFIYMGTVAVYTGNGKEICHLEDGSHFGEIALVINEPRVATVIAVKECELFKLSRRDFQEAIEPFPELNKKIRRLAMARLENTLQMMSDNKESMQTMPEVKDEKKVRIESDAEDDEDEY</sequence>
<dbReference type="InterPro" id="IPR051413">
    <property type="entry name" value="K/Na_HCN_channel"/>
</dbReference>
<feature type="region of interest" description="Disordered" evidence="1">
    <location>
        <begin position="216"/>
        <end position="246"/>
    </location>
</feature>
<evidence type="ECO:0000313" key="3">
    <source>
        <dbReference type="EMBL" id="KAH0821418.1"/>
    </source>
</evidence>
<dbReference type="Pfam" id="PF00027">
    <property type="entry name" value="cNMP_binding"/>
    <property type="match status" value="1"/>
</dbReference>
<evidence type="ECO:0000256" key="1">
    <source>
        <dbReference type="SAM" id="MobiDB-lite"/>
    </source>
</evidence>
<comment type="caution">
    <text evidence="3">The sequence shown here is derived from an EMBL/GenBank/DDBJ whole genome shotgun (WGS) entry which is preliminary data.</text>
</comment>
<evidence type="ECO:0000313" key="4">
    <source>
        <dbReference type="Proteomes" id="UP000719412"/>
    </source>
</evidence>
<dbReference type="GO" id="GO:0035725">
    <property type="term" value="P:sodium ion transmembrane transport"/>
    <property type="evidence" value="ECO:0007669"/>
    <property type="project" value="TreeGrafter"/>
</dbReference>
<protein>
    <recommendedName>
        <fullName evidence="2">Cyclic nucleotide-binding domain-containing protein</fullName>
    </recommendedName>
</protein>
<reference evidence="3" key="1">
    <citation type="journal article" date="2020" name="J Insects Food Feed">
        <title>The yellow mealworm (Tenebrio molitor) genome: a resource for the emerging insects as food and feed industry.</title>
        <authorList>
            <person name="Eriksson T."/>
            <person name="Andere A."/>
            <person name="Kelstrup H."/>
            <person name="Emery V."/>
            <person name="Picard C."/>
        </authorList>
    </citation>
    <scope>NUCLEOTIDE SEQUENCE</scope>
    <source>
        <strain evidence="3">Stoneville</strain>
        <tissue evidence="3">Whole head</tissue>
    </source>
</reference>
<organism evidence="3 4">
    <name type="scientific">Tenebrio molitor</name>
    <name type="common">Yellow mealworm beetle</name>
    <dbReference type="NCBI Taxonomy" id="7067"/>
    <lineage>
        <taxon>Eukaryota</taxon>
        <taxon>Metazoa</taxon>
        <taxon>Ecdysozoa</taxon>
        <taxon>Arthropoda</taxon>
        <taxon>Hexapoda</taxon>
        <taxon>Insecta</taxon>
        <taxon>Pterygota</taxon>
        <taxon>Neoptera</taxon>
        <taxon>Endopterygota</taxon>
        <taxon>Coleoptera</taxon>
        <taxon>Polyphaga</taxon>
        <taxon>Cucujiformia</taxon>
        <taxon>Tenebrionidae</taxon>
        <taxon>Tenebrio</taxon>
    </lineage>
</organism>
<dbReference type="GO" id="GO:0098855">
    <property type="term" value="C:HCN channel complex"/>
    <property type="evidence" value="ECO:0007669"/>
    <property type="project" value="TreeGrafter"/>
</dbReference>
<dbReference type="EMBL" id="JABDTM020007934">
    <property type="protein sequence ID" value="KAH0821418.1"/>
    <property type="molecule type" value="Genomic_DNA"/>
</dbReference>
<feature type="compositionally biased region" description="Basic and acidic residues" evidence="1">
    <location>
        <begin position="226"/>
        <end position="237"/>
    </location>
</feature>
<evidence type="ECO:0000259" key="2">
    <source>
        <dbReference type="PROSITE" id="PS50042"/>
    </source>
</evidence>
<keyword evidence="4" id="KW-1185">Reference proteome</keyword>
<dbReference type="PANTHER" id="PTHR45689:SF14">
    <property type="entry name" value="CYCLIC NUCLEOTIDE-GATED CATION CHANNEL SUBUNIT A-LIKE PROTEIN"/>
    <property type="match status" value="1"/>
</dbReference>
<proteinExistence type="predicted"/>
<reference evidence="3" key="2">
    <citation type="submission" date="2021-08" db="EMBL/GenBank/DDBJ databases">
        <authorList>
            <person name="Eriksson T."/>
        </authorList>
    </citation>
    <scope>NUCLEOTIDE SEQUENCE</scope>
    <source>
        <strain evidence="3">Stoneville</strain>
        <tissue evidence="3">Whole head</tissue>
    </source>
</reference>
<dbReference type="InterPro" id="IPR014710">
    <property type="entry name" value="RmlC-like_jellyroll"/>
</dbReference>
<dbReference type="InterPro" id="IPR018490">
    <property type="entry name" value="cNMP-bd_dom_sf"/>
</dbReference>
<dbReference type="Gene3D" id="2.60.120.10">
    <property type="entry name" value="Jelly Rolls"/>
    <property type="match status" value="1"/>
</dbReference>
<accession>A0A8J6HXR1</accession>
<dbReference type="PROSITE" id="PS50042">
    <property type="entry name" value="CNMP_BINDING_3"/>
    <property type="match status" value="1"/>
</dbReference>
<dbReference type="SUPFAM" id="SSF51206">
    <property type="entry name" value="cAMP-binding domain-like"/>
    <property type="match status" value="1"/>
</dbReference>
<dbReference type="GO" id="GO:0003254">
    <property type="term" value="P:regulation of membrane depolarization"/>
    <property type="evidence" value="ECO:0007669"/>
    <property type="project" value="TreeGrafter"/>
</dbReference>
<dbReference type="Proteomes" id="UP000719412">
    <property type="component" value="Unassembled WGS sequence"/>
</dbReference>
<feature type="domain" description="Cyclic nucleotide-binding" evidence="2">
    <location>
        <begin position="90"/>
        <end position="206"/>
    </location>
</feature>
<dbReference type="SMART" id="SM00100">
    <property type="entry name" value="cNMP"/>
    <property type="match status" value="1"/>
</dbReference>
<dbReference type="GO" id="GO:0005249">
    <property type="term" value="F:voltage-gated potassium channel activity"/>
    <property type="evidence" value="ECO:0007669"/>
    <property type="project" value="TreeGrafter"/>
</dbReference>
<dbReference type="InterPro" id="IPR000595">
    <property type="entry name" value="cNMP-bd_dom"/>
</dbReference>
<dbReference type="AlphaFoldDB" id="A0A8J6HXR1"/>
<dbReference type="PRINTS" id="PR00103">
    <property type="entry name" value="CAMPKINASE"/>
</dbReference>
<dbReference type="CDD" id="cd00038">
    <property type="entry name" value="CAP_ED"/>
    <property type="match status" value="1"/>
</dbReference>
<dbReference type="PANTHER" id="PTHR45689">
    <property type="entry name" value="I[[H]] CHANNEL, ISOFORM E"/>
    <property type="match status" value="1"/>
</dbReference>